<name>A0ABW5S070_9BACL</name>
<evidence type="ECO:0008006" key="3">
    <source>
        <dbReference type="Google" id="ProtNLM"/>
    </source>
</evidence>
<comment type="caution">
    <text evidence="1">The sequence shown here is derived from an EMBL/GenBank/DDBJ whole genome shotgun (WGS) entry which is preliminary data.</text>
</comment>
<sequence>MNLSTLLVLLMIGSMYFLAIRYVKRNKNVCTDCGLSGSCPIENLKQNARHKPCSITTASIRKPTTTELRAMIRK</sequence>
<dbReference type="EMBL" id="JBHUMQ010000010">
    <property type="protein sequence ID" value="MFD2692764.1"/>
    <property type="molecule type" value="Genomic_DNA"/>
</dbReference>
<proteinExistence type="predicted"/>
<evidence type="ECO:0000313" key="2">
    <source>
        <dbReference type="Proteomes" id="UP001597399"/>
    </source>
</evidence>
<accession>A0ABW5S070</accession>
<protein>
    <recommendedName>
        <fullName evidence="3">FeoB-associated Cys-rich membrane protein</fullName>
    </recommendedName>
</protein>
<dbReference type="Proteomes" id="UP001597399">
    <property type="component" value="Unassembled WGS sequence"/>
</dbReference>
<reference evidence="2" key="1">
    <citation type="journal article" date="2019" name="Int. J. Syst. Evol. Microbiol.">
        <title>The Global Catalogue of Microorganisms (GCM) 10K type strain sequencing project: providing services to taxonomists for standard genome sequencing and annotation.</title>
        <authorList>
            <consortium name="The Broad Institute Genomics Platform"/>
            <consortium name="The Broad Institute Genome Sequencing Center for Infectious Disease"/>
            <person name="Wu L."/>
            <person name="Ma J."/>
        </authorList>
    </citation>
    <scope>NUCLEOTIDE SEQUENCE [LARGE SCALE GENOMIC DNA]</scope>
    <source>
        <strain evidence="2">TISTR 2466</strain>
    </source>
</reference>
<organism evidence="1 2">
    <name type="scientific">Sporolactobacillus shoreicorticis</name>
    <dbReference type="NCBI Taxonomy" id="1923877"/>
    <lineage>
        <taxon>Bacteria</taxon>
        <taxon>Bacillati</taxon>
        <taxon>Bacillota</taxon>
        <taxon>Bacilli</taxon>
        <taxon>Bacillales</taxon>
        <taxon>Sporolactobacillaceae</taxon>
        <taxon>Sporolactobacillus</taxon>
    </lineage>
</organism>
<dbReference type="RefSeq" id="WP_253062891.1">
    <property type="nucleotide sequence ID" value="NZ_JAMXWM010000016.1"/>
</dbReference>
<evidence type="ECO:0000313" key="1">
    <source>
        <dbReference type="EMBL" id="MFD2692764.1"/>
    </source>
</evidence>
<gene>
    <name evidence="1" type="ORF">ACFSUE_03850</name>
</gene>
<keyword evidence="2" id="KW-1185">Reference proteome</keyword>